<organism evidence="9 10">
    <name type="scientific">Mycobacterium servetii</name>
    <dbReference type="NCBI Taxonomy" id="3237418"/>
    <lineage>
        <taxon>Bacteria</taxon>
        <taxon>Bacillati</taxon>
        <taxon>Actinomycetota</taxon>
        <taxon>Actinomycetes</taxon>
        <taxon>Mycobacteriales</taxon>
        <taxon>Mycobacteriaceae</taxon>
        <taxon>Mycobacterium</taxon>
    </lineage>
</organism>
<comment type="function">
    <text evidence="2 7">Hydrolysis of 6-phosphogluconolactone to 6-phosphogluconate.</text>
</comment>
<dbReference type="CDD" id="cd01400">
    <property type="entry name" value="6PGL"/>
    <property type="match status" value="1"/>
</dbReference>
<dbReference type="InterPro" id="IPR039104">
    <property type="entry name" value="6PGL"/>
</dbReference>
<dbReference type="Proteomes" id="UP001564760">
    <property type="component" value="Unassembled WGS sequence"/>
</dbReference>
<evidence type="ECO:0000256" key="2">
    <source>
        <dbReference type="ARBA" id="ARBA00002681"/>
    </source>
</evidence>
<evidence type="ECO:0000259" key="8">
    <source>
        <dbReference type="Pfam" id="PF01182"/>
    </source>
</evidence>
<sequence length="247" mass="26347">MNTVVEVFPQTQELLEAAVSRLVDSVQSAMMARGRAMLVLTGGSNGIDLLRRLGREADRIDWTNVHLFWGDERYVPESDDERNDKQAREALLDHIEIPCSNIHPMPASDGEFGDDIAAAALAYEQLLAANAAPGQPVPNFDVHLLGMGPEGHVNSLFPETPAVRETTRMVVPVDNSPKPPPQRITLTLPAVQRSREVWLIVSGEAKADAVAAAVGGAPPASVPAAGAVGLETTLWLLDEAAASKLPG</sequence>
<dbReference type="Gene3D" id="3.40.50.1360">
    <property type="match status" value="1"/>
</dbReference>
<dbReference type="EMBL" id="JBGEDP010000001">
    <property type="protein sequence ID" value="MEY8016774.1"/>
    <property type="molecule type" value="Genomic_DNA"/>
</dbReference>
<dbReference type="Pfam" id="PF01182">
    <property type="entry name" value="Glucosamine_iso"/>
    <property type="match status" value="1"/>
</dbReference>
<evidence type="ECO:0000256" key="1">
    <source>
        <dbReference type="ARBA" id="ARBA00000832"/>
    </source>
</evidence>
<dbReference type="PANTHER" id="PTHR11054">
    <property type="entry name" value="6-PHOSPHOGLUCONOLACTONASE"/>
    <property type="match status" value="1"/>
</dbReference>
<reference evidence="9 10" key="1">
    <citation type="submission" date="2024-08" db="EMBL/GenBank/DDBJ databases">
        <title>Mycobacterium servetensis sp. nov., a novel rapid-growing mycobacterial species recovered from a human patient in Zaragoza, Spain.</title>
        <authorList>
            <person name="Tristancho-Baro A.I."/>
            <person name="Buenestado-Serrano S."/>
            <person name="Garcia De Viedma D."/>
            <person name="Milagro-Beamonte A."/>
            <person name="Burillo N."/>
            <person name="Sanz S."/>
            <person name="Lopez-Calleja A.I."/>
            <person name="Penas-Utrilla D."/>
            <person name="Guardingo M."/>
            <person name="Garcia M.J."/>
            <person name="Vinuelas-Bayon J."/>
        </authorList>
    </citation>
    <scope>NUCLEOTIDE SEQUENCE [LARGE SCALE GENOMIC DNA]</scope>
    <source>
        <strain evidence="10">HUMS_12744610</strain>
    </source>
</reference>
<dbReference type="GO" id="GO:0017057">
    <property type="term" value="F:6-phosphogluconolactonase activity"/>
    <property type="evidence" value="ECO:0007669"/>
    <property type="project" value="UniProtKB-EC"/>
</dbReference>
<evidence type="ECO:0000256" key="7">
    <source>
        <dbReference type="RuleBase" id="RU365095"/>
    </source>
</evidence>
<evidence type="ECO:0000313" key="9">
    <source>
        <dbReference type="EMBL" id="MEY8016774.1"/>
    </source>
</evidence>
<name>A0ABV4C2L1_9MYCO</name>
<dbReference type="NCBIfam" id="TIGR01198">
    <property type="entry name" value="pgl"/>
    <property type="match status" value="1"/>
</dbReference>
<dbReference type="PANTHER" id="PTHR11054:SF0">
    <property type="entry name" value="6-PHOSPHOGLUCONOLACTONASE"/>
    <property type="match status" value="1"/>
</dbReference>
<dbReference type="InterPro" id="IPR005900">
    <property type="entry name" value="6-phosphogluconolactonase_DevB"/>
</dbReference>
<dbReference type="InterPro" id="IPR037171">
    <property type="entry name" value="NagB/RpiA_transferase-like"/>
</dbReference>
<comment type="catalytic activity">
    <reaction evidence="1 7">
        <text>6-phospho-D-glucono-1,5-lactone + H2O = 6-phospho-D-gluconate + H(+)</text>
        <dbReference type="Rhea" id="RHEA:12556"/>
        <dbReference type="ChEBI" id="CHEBI:15377"/>
        <dbReference type="ChEBI" id="CHEBI:15378"/>
        <dbReference type="ChEBI" id="CHEBI:57955"/>
        <dbReference type="ChEBI" id="CHEBI:58759"/>
        <dbReference type="EC" id="3.1.1.31"/>
    </reaction>
</comment>
<evidence type="ECO:0000256" key="3">
    <source>
        <dbReference type="ARBA" id="ARBA00004961"/>
    </source>
</evidence>
<gene>
    <name evidence="7 9" type="primary">pgl</name>
    <name evidence="9" type="ORF">AB8998_18125</name>
</gene>
<evidence type="ECO:0000313" key="10">
    <source>
        <dbReference type="Proteomes" id="UP001564760"/>
    </source>
</evidence>
<keyword evidence="7 9" id="KW-0378">Hydrolase</keyword>
<comment type="pathway">
    <text evidence="3 7">Carbohydrate degradation; pentose phosphate pathway; D-ribulose 5-phosphate from D-glucose 6-phosphate (oxidative stage): step 2/3.</text>
</comment>
<keyword evidence="10" id="KW-1185">Reference proteome</keyword>
<evidence type="ECO:0000256" key="6">
    <source>
        <dbReference type="ARBA" id="ARBA00020337"/>
    </source>
</evidence>
<dbReference type="InterPro" id="IPR006148">
    <property type="entry name" value="Glc/Gal-6P_isomerase"/>
</dbReference>
<dbReference type="EC" id="3.1.1.31" evidence="5 7"/>
<dbReference type="RefSeq" id="WP_369739141.1">
    <property type="nucleotide sequence ID" value="NZ_JBGEDP010000001.1"/>
</dbReference>
<evidence type="ECO:0000256" key="5">
    <source>
        <dbReference type="ARBA" id="ARBA00013198"/>
    </source>
</evidence>
<proteinExistence type="inferred from homology"/>
<protein>
    <recommendedName>
        <fullName evidence="6 7">6-phosphogluconolactonase</fullName>
        <shortName evidence="7">6PGL</shortName>
        <ecNumber evidence="5 7">3.1.1.31</ecNumber>
    </recommendedName>
</protein>
<evidence type="ECO:0000256" key="4">
    <source>
        <dbReference type="ARBA" id="ARBA00010662"/>
    </source>
</evidence>
<accession>A0ABV4C2L1</accession>
<comment type="similarity">
    <text evidence="4 7">Belongs to the glucosamine/galactosamine-6-phosphate isomerase family. 6-phosphogluconolactonase subfamily.</text>
</comment>
<feature type="domain" description="Glucosamine/galactosamine-6-phosphate isomerase" evidence="8">
    <location>
        <begin position="10"/>
        <end position="235"/>
    </location>
</feature>
<dbReference type="SUPFAM" id="SSF100950">
    <property type="entry name" value="NagB/RpiA/CoA transferase-like"/>
    <property type="match status" value="1"/>
</dbReference>
<comment type="caution">
    <text evidence="9">The sequence shown here is derived from an EMBL/GenBank/DDBJ whole genome shotgun (WGS) entry which is preliminary data.</text>
</comment>